<dbReference type="Pfam" id="PF02571">
    <property type="entry name" value="CbiJ"/>
    <property type="match status" value="1"/>
</dbReference>
<protein>
    <submittedName>
        <fullName evidence="4">Precorrin-6x reductase</fullName>
    </submittedName>
</protein>
<evidence type="ECO:0000256" key="1">
    <source>
        <dbReference type="ARBA" id="ARBA00004953"/>
    </source>
</evidence>
<dbReference type="NCBIfam" id="TIGR00715">
    <property type="entry name" value="precor6x_red"/>
    <property type="match status" value="1"/>
</dbReference>
<dbReference type="EMBL" id="AGYR01000014">
    <property type="protein sequence ID" value="ENZ17510.1"/>
    <property type="molecule type" value="Genomic_DNA"/>
</dbReference>
<dbReference type="PANTHER" id="PTHR36925:SF1">
    <property type="entry name" value="COBALT-PRECORRIN-6A REDUCTASE"/>
    <property type="match status" value="1"/>
</dbReference>
<dbReference type="Proteomes" id="UP000013085">
    <property type="component" value="Unassembled WGS sequence"/>
</dbReference>
<evidence type="ECO:0000313" key="5">
    <source>
        <dbReference type="Proteomes" id="UP000013085"/>
    </source>
</evidence>
<sequence>MKEIKKNIVLFAGTTEGRLLAEYLQELNQPFVICVATRYARDLLEDICRPDQAGCMEIRQGRLDVTEMEQMFDELRPGLVIDATHPYAVEVTRNIRIACSGRKGLRLIRCLREPGIGDSRPGAGVVHMPGAGVVHMPDVETAVTWLSSVTGNILVTTGSKELSSYTRIRDYEQRIYARVLPSEEAVARCRSLGFEGRHIIAMQGPFSEEMNLAQLREYGCAYLVTKDGGAAGGFSEKIKAARRAGAAAVVIDRPGSGEGISLDEIKGQLKEWMDHEKKGSIYG</sequence>
<dbReference type="GO" id="GO:0016994">
    <property type="term" value="F:precorrin-6A reductase activity"/>
    <property type="evidence" value="ECO:0007669"/>
    <property type="project" value="InterPro"/>
</dbReference>
<dbReference type="AlphaFoldDB" id="A0A0E2HC84"/>
<dbReference type="PROSITE" id="PS51014">
    <property type="entry name" value="COBK_CBIJ"/>
    <property type="match status" value="1"/>
</dbReference>
<dbReference type="HOGENOM" id="CLU_068627_0_0_9"/>
<dbReference type="GO" id="GO:0009236">
    <property type="term" value="P:cobalamin biosynthetic process"/>
    <property type="evidence" value="ECO:0007669"/>
    <property type="project" value="UniProtKB-UniPathway"/>
</dbReference>
<accession>A0A0E2HC84</accession>
<dbReference type="PATRIC" id="fig|999408.3.peg.1949"/>
<evidence type="ECO:0000256" key="2">
    <source>
        <dbReference type="ARBA" id="ARBA00022573"/>
    </source>
</evidence>
<dbReference type="RefSeq" id="WP_002583736.1">
    <property type="nucleotide sequence ID" value="NZ_KB851018.1"/>
</dbReference>
<keyword evidence="3" id="KW-0560">Oxidoreductase</keyword>
<comment type="pathway">
    <text evidence="1">Cofactor biosynthesis; adenosylcobalamin biosynthesis.</text>
</comment>
<comment type="caution">
    <text evidence="4">The sequence shown here is derived from an EMBL/GenBank/DDBJ whole genome shotgun (WGS) entry which is preliminary data.</text>
</comment>
<dbReference type="UniPathway" id="UPA00148"/>
<dbReference type="PANTHER" id="PTHR36925">
    <property type="entry name" value="COBALT-PRECORRIN-6A REDUCTASE"/>
    <property type="match status" value="1"/>
</dbReference>
<evidence type="ECO:0000256" key="3">
    <source>
        <dbReference type="ARBA" id="ARBA00023002"/>
    </source>
</evidence>
<evidence type="ECO:0000313" key="4">
    <source>
        <dbReference type="EMBL" id="ENZ17510.1"/>
    </source>
</evidence>
<proteinExistence type="predicted"/>
<dbReference type="InterPro" id="IPR003723">
    <property type="entry name" value="Precorrin-6x_reduct"/>
</dbReference>
<keyword evidence="2" id="KW-0169">Cobalamin biosynthesis</keyword>
<gene>
    <name evidence="4" type="ORF">HMPREF1090_01810</name>
</gene>
<name>A0A0E2HC84_9FIRM</name>
<organism evidence="4 5">
    <name type="scientific">[Clostridium] clostridioforme 90A8</name>
    <dbReference type="NCBI Taxonomy" id="999408"/>
    <lineage>
        <taxon>Bacteria</taxon>
        <taxon>Bacillati</taxon>
        <taxon>Bacillota</taxon>
        <taxon>Clostridia</taxon>
        <taxon>Lachnospirales</taxon>
        <taxon>Lachnospiraceae</taxon>
        <taxon>Enterocloster</taxon>
    </lineage>
</organism>
<reference evidence="4 5" key="1">
    <citation type="submission" date="2013-01" db="EMBL/GenBank/DDBJ databases">
        <title>The Genome Sequence of Clostridium clostridioforme 90A8.</title>
        <authorList>
            <consortium name="The Broad Institute Genome Sequencing Platform"/>
            <person name="Earl A."/>
            <person name="Ward D."/>
            <person name="Feldgarden M."/>
            <person name="Gevers D."/>
            <person name="Courvalin P."/>
            <person name="Lambert T."/>
            <person name="Walker B."/>
            <person name="Young S.K."/>
            <person name="Zeng Q."/>
            <person name="Gargeya S."/>
            <person name="Fitzgerald M."/>
            <person name="Haas B."/>
            <person name="Abouelleil A."/>
            <person name="Alvarado L."/>
            <person name="Arachchi H.M."/>
            <person name="Berlin A.M."/>
            <person name="Chapman S.B."/>
            <person name="Dewar J."/>
            <person name="Goldberg J."/>
            <person name="Griggs A."/>
            <person name="Gujja S."/>
            <person name="Hansen M."/>
            <person name="Howarth C."/>
            <person name="Imamovic A."/>
            <person name="Larimer J."/>
            <person name="McCowan C."/>
            <person name="Murphy C."/>
            <person name="Neiman D."/>
            <person name="Pearson M."/>
            <person name="Priest M."/>
            <person name="Roberts A."/>
            <person name="Saif S."/>
            <person name="Shea T."/>
            <person name="Sisk P."/>
            <person name="Sykes S."/>
            <person name="Wortman J."/>
            <person name="Nusbaum C."/>
            <person name="Birren B."/>
        </authorList>
    </citation>
    <scope>NUCLEOTIDE SEQUENCE [LARGE SCALE GENOMIC DNA]</scope>
    <source>
        <strain evidence="4 5">90A8</strain>
    </source>
</reference>